<evidence type="ECO:0000256" key="1">
    <source>
        <dbReference type="SAM" id="MobiDB-lite"/>
    </source>
</evidence>
<organism evidence="2 3">
    <name type="scientific">Pseudonocardia ammonioxydans</name>
    <dbReference type="NCBI Taxonomy" id="260086"/>
    <lineage>
        <taxon>Bacteria</taxon>
        <taxon>Bacillati</taxon>
        <taxon>Actinomycetota</taxon>
        <taxon>Actinomycetes</taxon>
        <taxon>Pseudonocardiales</taxon>
        <taxon>Pseudonocardiaceae</taxon>
        <taxon>Pseudonocardia</taxon>
    </lineage>
</organism>
<evidence type="ECO:0000313" key="3">
    <source>
        <dbReference type="Proteomes" id="UP000199614"/>
    </source>
</evidence>
<dbReference type="EMBL" id="FOUY01000034">
    <property type="protein sequence ID" value="SFO17748.1"/>
    <property type="molecule type" value="Genomic_DNA"/>
</dbReference>
<keyword evidence="3" id="KW-1185">Reference proteome</keyword>
<accession>A0A1I5F1S8</accession>
<proteinExistence type="predicted"/>
<dbReference type="Proteomes" id="UP000199614">
    <property type="component" value="Unassembled WGS sequence"/>
</dbReference>
<dbReference type="STRING" id="260086.SAMN05216207_103454"/>
<gene>
    <name evidence="2" type="ORF">SAMN05216207_103454</name>
</gene>
<protein>
    <submittedName>
        <fullName evidence="2">Uncharacterized protein</fullName>
    </submittedName>
</protein>
<feature type="compositionally biased region" description="Low complexity" evidence="1">
    <location>
        <begin position="1"/>
        <end position="10"/>
    </location>
</feature>
<reference evidence="2 3" key="1">
    <citation type="submission" date="2016-10" db="EMBL/GenBank/DDBJ databases">
        <authorList>
            <person name="de Groot N.N."/>
        </authorList>
    </citation>
    <scope>NUCLEOTIDE SEQUENCE [LARGE SCALE GENOMIC DNA]</scope>
    <source>
        <strain evidence="2 3">CGMCC 4.1877</strain>
    </source>
</reference>
<evidence type="ECO:0000313" key="2">
    <source>
        <dbReference type="EMBL" id="SFO17748.1"/>
    </source>
</evidence>
<dbReference type="AlphaFoldDB" id="A0A1I5F1S8"/>
<sequence>MDPTTEAGAPPSTPPPSGARASGTVAPGGAALRGYADAAFALLRGLETSPRGLTENAADLVLVPRRGAHTCSATLASCSTCSCSG</sequence>
<name>A0A1I5F1S8_PSUAM</name>
<feature type="region of interest" description="Disordered" evidence="1">
    <location>
        <begin position="1"/>
        <end position="26"/>
    </location>
</feature>